<dbReference type="EMBL" id="KN817568">
    <property type="protein sequence ID" value="KJA20393.1"/>
    <property type="molecule type" value="Genomic_DNA"/>
</dbReference>
<dbReference type="Proteomes" id="UP000054270">
    <property type="component" value="Unassembled WGS sequence"/>
</dbReference>
<name>A0A0D2MAJ2_HYPSF</name>
<evidence type="ECO:0000313" key="1">
    <source>
        <dbReference type="EMBL" id="KJA20393.1"/>
    </source>
</evidence>
<sequence>MPARIHAAVPVLSATARDMVHGSTTSLRLRTLSVMSGSVSEAPGVGTDVTEGNQFVQQNHPQNAHNCYELVHGTPQTFLSLELELKQNAQTALGIFRLM</sequence>
<evidence type="ECO:0000313" key="2">
    <source>
        <dbReference type="Proteomes" id="UP000054270"/>
    </source>
</evidence>
<keyword evidence="2" id="KW-1185">Reference proteome</keyword>
<proteinExistence type="predicted"/>
<protein>
    <submittedName>
        <fullName evidence="1">Uncharacterized protein</fullName>
    </submittedName>
</protein>
<dbReference type="AlphaFoldDB" id="A0A0D2MAJ2"/>
<reference evidence="2" key="1">
    <citation type="submission" date="2014-04" db="EMBL/GenBank/DDBJ databases">
        <title>Evolutionary Origins and Diversification of the Mycorrhizal Mutualists.</title>
        <authorList>
            <consortium name="DOE Joint Genome Institute"/>
            <consortium name="Mycorrhizal Genomics Consortium"/>
            <person name="Kohler A."/>
            <person name="Kuo A."/>
            <person name="Nagy L.G."/>
            <person name="Floudas D."/>
            <person name="Copeland A."/>
            <person name="Barry K.W."/>
            <person name="Cichocki N."/>
            <person name="Veneault-Fourrey C."/>
            <person name="LaButti K."/>
            <person name="Lindquist E.A."/>
            <person name="Lipzen A."/>
            <person name="Lundell T."/>
            <person name="Morin E."/>
            <person name="Murat C."/>
            <person name="Riley R."/>
            <person name="Ohm R."/>
            <person name="Sun H."/>
            <person name="Tunlid A."/>
            <person name="Henrissat B."/>
            <person name="Grigoriev I.V."/>
            <person name="Hibbett D.S."/>
            <person name="Martin F."/>
        </authorList>
    </citation>
    <scope>NUCLEOTIDE SEQUENCE [LARGE SCALE GENOMIC DNA]</scope>
    <source>
        <strain evidence="2">FD-334 SS-4</strain>
    </source>
</reference>
<gene>
    <name evidence="1" type="ORF">HYPSUDRAFT_43282</name>
</gene>
<accession>A0A0D2MAJ2</accession>
<organism evidence="1 2">
    <name type="scientific">Hypholoma sublateritium (strain FD-334 SS-4)</name>
    <dbReference type="NCBI Taxonomy" id="945553"/>
    <lineage>
        <taxon>Eukaryota</taxon>
        <taxon>Fungi</taxon>
        <taxon>Dikarya</taxon>
        <taxon>Basidiomycota</taxon>
        <taxon>Agaricomycotina</taxon>
        <taxon>Agaricomycetes</taxon>
        <taxon>Agaricomycetidae</taxon>
        <taxon>Agaricales</taxon>
        <taxon>Agaricineae</taxon>
        <taxon>Strophariaceae</taxon>
        <taxon>Hypholoma</taxon>
    </lineage>
</organism>